<dbReference type="Proteomes" id="UP000248924">
    <property type="component" value="Unassembled WGS sequence"/>
</dbReference>
<feature type="compositionally biased region" description="Basic and acidic residues" evidence="5">
    <location>
        <begin position="1"/>
        <end position="12"/>
    </location>
</feature>
<feature type="region of interest" description="Disordered" evidence="5">
    <location>
        <begin position="337"/>
        <end position="374"/>
    </location>
</feature>
<evidence type="ECO:0000256" key="5">
    <source>
        <dbReference type="SAM" id="MobiDB-lite"/>
    </source>
</evidence>
<feature type="region of interest" description="Disordered" evidence="5">
    <location>
        <begin position="1"/>
        <end position="40"/>
    </location>
</feature>
<protein>
    <submittedName>
        <fullName evidence="7">ABC transporter substrate-binding protein</fullName>
    </submittedName>
</protein>
<dbReference type="AlphaFoldDB" id="A0A2W2DBQ3"/>
<keyword evidence="8" id="KW-1185">Reference proteome</keyword>
<dbReference type="PANTHER" id="PTHR30290">
    <property type="entry name" value="PERIPLASMIC BINDING COMPONENT OF ABC TRANSPORTER"/>
    <property type="match status" value="1"/>
</dbReference>
<sequence length="509" mass="53640">MIGVREQQRAEDPPTGTGPLRFLGPVPGGLPDEPEPGTIGTGQVLRLITRQLFAYPVTTDPAARPVPDAALELPTVDNGGISPDGRTWRIGLRRGVHWDAQRARELAGGDVVRGLKRTAHPLARSMRPYFGALIEGLADYYRRYDEEFGHWEAHAPALAQFSHLTRIPGLRAEGDTVVLRLTEPADDLLDLLATGYAAAAPREYDYYVPDSPELYRCNPACGPYRIAKQLTPGGDFVLEPNPRWDPATDPIRRRTASRIDVVASAGGEPVHDATAFGVLSWDLPAPAARFGGTGCSYYLSALPGGSAQAPAARHALSWAVDRAALAAAARTAGADGAAAQHGVLQPGDPGAERFEDAAPDAGDPERAGRLLADAGLGPGTRLTVAVPVGSRPAAVATALAGVLARYGIAVVVVSPGVPGADLTLHEWAPRWAGNANRDLLHRIWPSDGGAGDPASVAADALRALDPGTATALWRRFDRLATADLRLVPLIVAAWPRARADALAAGAARW</sequence>
<name>A0A2W2DBQ3_9ACTN</name>
<evidence type="ECO:0000313" key="7">
    <source>
        <dbReference type="EMBL" id="PZG09392.1"/>
    </source>
</evidence>
<keyword evidence="3" id="KW-0813">Transport</keyword>
<proteinExistence type="inferred from homology"/>
<dbReference type="Pfam" id="PF00496">
    <property type="entry name" value="SBP_bac_5"/>
    <property type="match status" value="1"/>
</dbReference>
<dbReference type="RefSeq" id="WP_111218630.1">
    <property type="nucleotide sequence ID" value="NZ_POTY01000271.1"/>
</dbReference>
<dbReference type="OrthoDB" id="5240629at2"/>
<evidence type="ECO:0000256" key="4">
    <source>
        <dbReference type="ARBA" id="ARBA00022729"/>
    </source>
</evidence>
<dbReference type="SUPFAM" id="SSF53850">
    <property type="entry name" value="Periplasmic binding protein-like II"/>
    <property type="match status" value="1"/>
</dbReference>
<comment type="caution">
    <text evidence="7">The sequence shown here is derived from an EMBL/GenBank/DDBJ whole genome shotgun (WGS) entry which is preliminary data.</text>
</comment>
<gene>
    <name evidence="7" type="ORF">C1I95_29120</name>
</gene>
<comment type="subcellular location">
    <subcellularLocation>
        <location evidence="1">Cell envelope</location>
    </subcellularLocation>
</comment>
<evidence type="ECO:0000256" key="2">
    <source>
        <dbReference type="ARBA" id="ARBA00005695"/>
    </source>
</evidence>
<dbReference type="InterPro" id="IPR000914">
    <property type="entry name" value="SBP_5_dom"/>
</dbReference>
<evidence type="ECO:0000313" key="8">
    <source>
        <dbReference type="Proteomes" id="UP000248924"/>
    </source>
</evidence>
<evidence type="ECO:0000259" key="6">
    <source>
        <dbReference type="Pfam" id="PF00496"/>
    </source>
</evidence>
<reference evidence="7 8" key="1">
    <citation type="submission" date="2018-01" db="EMBL/GenBank/DDBJ databases">
        <title>Draft genome sequence of Jishengella sp. NA12.</title>
        <authorList>
            <person name="Sahin N."/>
            <person name="Ay H."/>
            <person name="Saygin H."/>
        </authorList>
    </citation>
    <scope>NUCLEOTIDE SEQUENCE [LARGE SCALE GENOMIC DNA]</scope>
    <source>
        <strain evidence="7 8">NA12</strain>
    </source>
</reference>
<dbReference type="GO" id="GO:0015833">
    <property type="term" value="P:peptide transport"/>
    <property type="evidence" value="ECO:0007669"/>
    <property type="project" value="TreeGrafter"/>
</dbReference>
<dbReference type="GO" id="GO:0030313">
    <property type="term" value="C:cell envelope"/>
    <property type="evidence" value="ECO:0007669"/>
    <property type="project" value="UniProtKB-SubCell"/>
</dbReference>
<accession>A0A2W2DBQ3</accession>
<dbReference type="EMBL" id="POTY01000271">
    <property type="protein sequence ID" value="PZG09392.1"/>
    <property type="molecule type" value="Genomic_DNA"/>
</dbReference>
<dbReference type="Gene3D" id="3.40.190.10">
    <property type="entry name" value="Periplasmic binding protein-like II"/>
    <property type="match status" value="1"/>
</dbReference>
<comment type="similarity">
    <text evidence="2">Belongs to the bacterial solute-binding protein 5 family.</text>
</comment>
<dbReference type="PANTHER" id="PTHR30290:SF10">
    <property type="entry name" value="PERIPLASMIC OLIGOPEPTIDE-BINDING PROTEIN-RELATED"/>
    <property type="match status" value="1"/>
</dbReference>
<feature type="domain" description="Solute-binding protein family 5" evidence="6">
    <location>
        <begin position="80"/>
        <end position="412"/>
    </location>
</feature>
<dbReference type="InterPro" id="IPR039424">
    <property type="entry name" value="SBP_5"/>
</dbReference>
<dbReference type="GO" id="GO:1904680">
    <property type="term" value="F:peptide transmembrane transporter activity"/>
    <property type="evidence" value="ECO:0007669"/>
    <property type="project" value="TreeGrafter"/>
</dbReference>
<evidence type="ECO:0000256" key="1">
    <source>
        <dbReference type="ARBA" id="ARBA00004196"/>
    </source>
</evidence>
<dbReference type="Gene3D" id="3.10.105.10">
    <property type="entry name" value="Dipeptide-binding Protein, Domain 3"/>
    <property type="match status" value="1"/>
</dbReference>
<keyword evidence="4" id="KW-0732">Signal</keyword>
<evidence type="ECO:0000256" key="3">
    <source>
        <dbReference type="ARBA" id="ARBA00022448"/>
    </source>
</evidence>
<organism evidence="7 8">
    <name type="scientific">Micromonospora craterilacus</name>
    <dbReference type="NCBI Taxonomy" id="1655439"/>
    <lineage>
        <taxon>Bacteria</taxon>
        <taxon>Bacillati</taxon>
        <taxon>Actinomycetota</taxon>
        <taxon>Actinomycetes</taxon>
        <taxon>Micromonosporales</taxon>
        <taxon>Micromonosporaceae</taxon>
        <taxon>Micromonospora</taxon>
    </lineage>
</organism>